<protein>
    <submittedName>
        <fullName evidence="2">DUF6768 family protein</fullName>
    </submittedName>
</protein>
<dbReference type="Pfam" id="PF20556">
    <property type="entry name" value="DUF6768"/>
    <property type="match status" value="1"/>
</dbReference>
<accession>A0ABU3LE66</accession>
<reference evidence="2 3" key="1">
    <citation type="submission" date="2023-09" db="EMBL/GenBank/DDBJ databases">
        <title>Novel taxa isolated from Blanes Bay.</title>
        <authorList>
            <person name="Rey-Velasco X."/>
            <person name="Lucena T."/>
        </authorList>
    </citation>
    <scope>NUCLEOTIDE SEQUENCE [LARGE SCALE GENOMIC DNA]</scope>
    <source>
        <strain evidence="2 3">S356</strain>
    </source>
</reference>
<evidence type="ECO:0000313" key="2">
    <source>
        <dbReference type="EMBL" id="MDT7832010.1"/>
    </source>
</evidence>
<keyword evidence="1" id="KW-0812">Transmembrane</keyword>
<evidence type="ECO:0000256" key="1">
    <source>
        <dbReference type="SAM" id="Phobius"/>
    </source>
</evidence>
<proteinExistence type="predicted"/>
<dbReference type="RefSeq" id="WP_349241262.1">
    <property type="nucleotide sequence ID" value="NZ_JAVTTO010000002.1"/>
</dbReference>
<dbReference type="EMBL" id="JAVTTO010000002">
    <property type="protein sequence ID" value="MDT7832010.1"/>
    <property type="molecule type" value="Genomic_DNA"/>
</dbReference>
<sequence length="124" mass="14712">MKNMEDIDKLIRETLTQEEAKFYDDLHEEGLFDMVRSLFKGKLQWIIRLMIVINFIILGFCVYAIIQFFEATEIAELIKWAAATFIGMMMISMLKLFSWMQMNKNTLMREIKRLELLISSITSK</sequence>
<dbReference type="InterPro" id="IPR046659">
    <property type="entry name" value="DUF6768"/>
</dbReference>
<feature type="transmembrane region" description="Helical" evidence="1">
    <location>
        <begin position="78"/>
        <end position="99"/>
    </location>
</feature>
<organism evidence="2 3">
    <name type="scientific">Asprobacillus argus</name>
    <dbReference type="NCBI Taxonomy" id="3076534"/>
    <lineage>
        <taxon>Bacteria</taxon>
        <taxon>Pseudomonadati</taxon>
        <taxon>Bacteroidota</taxon>
        <taxon>Flavobacteriia</taxon>
        <taxon>Flavobacteriales</taxon>
        <taxon>Flavobacteriaceae</taxon>
        <taxon>Asprobacillus</taxon>
    </lineage>
</organism>
<gene>
    <name evidence="2" type="ORF">RQM59_06440</name>
</gene>
<keyword evidence="1" id="KW-0472">Membrane</keyword>
<name>A0ABU3LE66_9FLAO</name>
<keyword evidence="3" id="KW-1185">Reference proteome</keyword>
<dbReference type="Proteomes" id="UP001257277">
    <property type="component" value="Unassembled WGS sequence"/>
</dbReference>
<feature type="transmembrane region" description="Helical" evidence="1">
    <location>
        <begin position="45"/>
        <end position="66"/>
    </location>
</feature>
<comment type="caution">
    <text evidence="2">The sequence shown here is derived from an EMBL/GenBank/DDBJ whole genome shotgun (WGS) entry which is preliminary data.</text>
</comment>
<keyword evidence="1" id="KW-1133">Transmembrane helix</keyword>
<evidence type="ECO:0000313" key="3">
    <source>
        <dbReference type="Proteomes" id="UP001257277"/>
    </source>
</evidence>